<organism evidence="2 3">
    <name type="scientific">Tanacetum coccineum</name>
    <dbReference type="NCBI Taxonomy" id="301880"/>
    <lineage>
        <taxon>Eukaryota</taxon>
        <taxon>Viridiplantae</taxon>
        <taxon>Streptophyta</taxon>
        <taxon>Embryophyta</taxon>
        <taxon>Tracheophyta</taxon>
        <taxon>Spermatophyta</taxon>
        <taxon>Magnoliopsida</taxon>
        <taxon>eudicotyledons</taxon>
        <taxon>Gunneridae</taxon>
        <taxon>Pentapetalae</taxon>
        <taxon>asterids</taxon>
        <taxon>campanulids</taxon>
        <taxon>Asterales</taxon>
        <taxon>Asteraceae</taxon>
        <taxon>Asteroideae</taxon>
        <taxon>Anthemideae</taxon>
        <taxon>Anthemidinae</taxon>
        <taxon>Tanacetum</taxon>
    </lineage>
</organism>
<evidence type="ECO:0000313" key="2">
    <source>
        <dbReference type="EMBL" id="GJT86336.1"/>
    </source>
</evidence>
<proteinExistence type="predicted"/>
<feature type="compositionally biased region" description="Basic and acidic residues" evidence="1">
    <location>
        <begin position="11"/>
        <end position="20"/>
    </location>
</feature>
<feature type="compositionally biased region" description="Low complexity" evidence="1">
    <location>
        <begin position="66"/>
        <end position="98"/>
    </location>
</feature>
<sequence length="118" mass="12900">MGGQVGRGARRTREPVRRNNETISKLDGQGNDQGVEANGGVDRVPDFSTIIAQQLQNLLPTLLAQVGNHGNNQENNRNQNGNTVNDNTQGNDRNVIVNNDRRGYTYKEFLACNPKGPG</sequence>
<accession>A0ABQ5HG29</accession>
<dbReference type="EMBL" id="BQNB010019538">
    <property type="protein sequence ID" value="GJT86336.1"/>
    <property type="molecule type" value="Genomic_DNA"/>
</dbReference>
<dbReference type="Proteomes" id="UP001151760">
    <property type="component" value="Unassembled WGS sequence"/>
</dbReference>
<comment type="caution">
    <text evidence="2">The sequence shown here is derived from an EMBL/GenBank/DDBJ whole genome shotgun (WGS) entry which is preliminary data.</text>
</comment>
<evidence type="ECO:0000313" key="3">
    <source>
        <dbReference type="Proteomes" id="UP001151760"/>
    </source>
</evidence>
<protein>
    <submittedName>
        <fullName evidence="2">Uncharacterized protein</fullName>
    </submittedName>
</protein>
<name>A0ABQ5HG29_9ASTR</name>
<feature type="region of interest" description="Disordered" evidence="1">
    <location>
        <begin position="1"/>
        <end position="42"/>
    </location>
</feature>
<feature type="region of interest" description="Disordered" evidence="1">
    <location>
        <begin position="66"/>
        <end position="100"/>
    </location>
</feature>
<reference evidence="2" key="1">
    <citation type="journal article" date="2022" name="Int. J. Mol. Sci.">
        <title>Draft Genome of Tanacetum Coccineum: Genomic Comparison of Closely Related Tanacetum-Family Plants.</title>
        <authorList>
            <person name="Yamashiro T."/>
            <person name="Shiraishi A."/>
            <person name="Nakayama K."/>
            <person name="Satake H."/>
        </authorList>
    </citation>
    <scope>NUCLEOTIDE SEQUENCE</scope>
</reference>
<evidence type="ECO:0000256" key="1">
    <source>
        <dbReference type="SAM" id="MobiDB-lite"/>
    </source>
</evidence>
<gene>
    <name evidence="2" type="ORF">Tco_1068053</name>
</gene>
<reference evidence="2" key="2">
    <citation type="submission" date="2022-01" db="EMBL/GenBank/DDBJ databases">
        <authorList>
            <person name="Yamashiro T."/>
            <person name="Shiraishi A."/>
            <person name="Satake H."/>
            <person name="Nakayama K."/>
        </authorList>
    </citation>
    <scope>NUCLEOTIDE SEQUENCE</scope>
</reference>
<keyword evidence="3" id="KW-1185">Reference proteome</keyword>